<dbReference type="GO" id="GO:0004817">
    <property type="term" value="F:cysteine-tRNA ligase activity"/>
    <property type="evidence" value="ECO:0007669"/>
    <property type="project" value="UniProtKB-EC"/>
</dbReference>
<dbReference type="AlphaFoldDB" id="A0A449A847"/>
<dbReference type="Gene3D" id="3.40.50.620">
    <property type="entry name" value="HUPs"/>
    <property type="match status" value="1"/>
</dbReference>
<dbReference type="InterPro" id="IPR032678">
    <property type="entry name" value="tRNA-synt_1_cat_dom"/>
</dbReference>
<dbReference type="GO" id="GO:0005829">
    <property type="term" value="C:cytosol"/>
    <property type="evidence" value="ECO:0007669"/>
    <property type="project" value="TreeGrafter"/>
</dbReference>
<feature type="domain" description="tRNA synthetases class I catalytic" evidence="5">
    <location>
        <begin position="2"/>
        <end position="290"/>
    </location>
</feature>
<comment type="subunit">
    <text evidence="1">Monomer.</text>
</comment>
<dbReference type="PANTHER" id="PTHR10890:SF3">
    <property type="entry name" value="CYSTEINE--TRNA LIGASE, CYTOPLASMIC"/>
    <property type="match status" value="1"/>
</dbReference>
<dbReference type="InterPro" id="IPR014729">
    <property type="entry name" value="Rossmann-like_a/b/a_fold"/>
</dbReference>
<reference evidence="6 7" key="1">
    <citation type="submission" date="2019-01" db="EMBL/GenBank/DDBJ databases">
        <authorList>
            <consortium name="Pathogen Informatics"/>
        </authorList>
    </citation>
    <scope>NUCLEOTIDE SEQUENCE [LARGE SCALE GENOMIC DNA]</scope>
    <source>
        <strain evidence="6 7">NCTC10122</strain>
    </source>
</reference>
<protein>
    <submittedName>
        <fullName evidence="6">Cysteine--tRNA ligase</fullName>
        <ecNumber evidence="6">6.1.1.16</ecNumber>
    </submittedName>
</protein>
<evidence type="ECO:0000256" key="2">
    <source>
        <dbReference type="ARBA" id="ARBA00022598"/>
    </source>
</evidence>
<dbReference type="Pfam" id="PF01406">
    <property type="entry name" value="tRNA-synt_1e"/>
    <property type="match status" value="1"/>
</dbReference>
<dbReference type="Proteomes" id="UP000290942">
    <property type="component" value="Chromosome"/>
</dbReference>
<evidence type="ECO:0000259" key="5">
    <source>
        <dbReference type="Pfam" id="PF01406"/>
    </source>
</evidence>
<dbReference type="EC" id="6.1.1.16" evidence="6"/>
<evidence type="ECO:0000256" key="4">
    <source>
        <dbReference type="ARBA" id="ARBA00022840"/>
    </source>
</evidence>
<keyword evidence="2 6" id="KW-0436">Ligase</keyword>
<evidence type="ECO:0000313" key="7">
    <source>
        <dbReference type="Proteomes" id="UP000290942"/>
    </source>
</evidence>
<evidence type="ECO:0000256" key="3">
    <source>
        <dbReference type="ARBA" id="ARBA00022741"/>
    </source>
</evidence>
<sequence length="410" mass="47554">MLKIYICGPTVYNDPHIGNLRAITTFDLVLKANRFLGQKFKLVHNITDIDDKIINKSIELKVTEKEISEKYTEQYFELLKQLNIDTITDVEKVTDNIGVIIDYINKLVNLNQGYKGSNSDIWFNVKNNEKQYGSVSGQILENMEFDEKSNDKKFNADFALWKSTSKGIQYNSPFGLGRPGWHTECCALIDKHFGKDGVDVHGGGMDLTFPHHENENIQHFALHNQNITKEWIRCGQINLDGVKMSKSLGNIIYPQDFFNKHGVEIYKLLILTAKLSAPINMSDELIENLKNIEQKYKKTMFSIFVNHGTNLVGFENNKEIKEIFEALSKYDFAKYNLLLNEQIKKYNKTKDIQYARNIHKTLSIIHPTLTDVQNYNEFIQIYSKWIELVKNKDFEQADILRKKLQESGLY</sequence>
<accession>A0A449A847</accession>
<gene>
    <name evidence="6" type="primary">cysS</name>
    <name evidence="6" type="ORF">NCTC10122_00022</name>
</gene>
<keyword evidence="4" id="KW-0067">ATP-binding</keyword>
<dbReference type="InterPro" id="IPR024909">
    <property type="entry name" value="Cys-tRNA/MSH_ligase"/>
</dbReference>
<dbReference type="RefSeq" id="WP_129687392.1">
    <property type="nucleotide sequence ID" value="NZ_LR214970.1"/>
</dbReference>
<dbReference type="EMBL" id="LR214970">
    <property type="protein sequence ID" value="VEU60435.1"/>
    <property type="molecule type" value="Genomic_DNA"/>
</dbReference>
<proteinExistence type="predicted"/>
<dbReference type="GO" id="GO:0005524">
    <property type="term" value="F:ATP binding"/>
    <property type="evidence" value="ECO:0007669"/>
    <property type="project" value="UniProtKB-KW"/>
</dbReference>
<dbReference type="GO" id="GO:0006423">
    <property type="term" value="P:cysteinyl-tRNA aminoacylation"/>
    <property type="evidence" value="ECO:0007669"/>
    <property type="project" value="TreeGrafter"/>
</dbReference>
<evidence type="ECO:0000313" key="6">
    <source>
        <dbReference type="EMBL" id="VEU60435.1"/>
    </source>
</evidence>
<organism evidence="6 7">
    <name type="scientific">Mycoplasmopsis bovigenitalium</name>
    <dbReference type="NCBI Taxonomy" id="2112"/>
    <lineage>
        <taxon>Bacteria</taxon>
        <taxon>Bacillati</taxon>
        <taxon>Mycoplasmatota</taxon>
        <taxon>Mycoplasmoidales</taxon>
        <taxon>Metamycoplasmataceae</taxon>
        <taxon>Mycoplasmopsis</taxon>
    </lineage>
</organism>
<evidence type="ECO:0000256" key="1">
    <source>
        <dbReference type="ARBA" id="ARBA00011245"/>
    </source>
</evidence>
<name>A0A449A847_9BACT</name>
<dbReference type="PANTHER" id="PTHR10890">
    <property type="entry name" value="CYSTEINYL-TRNA SYNTHETASE"/>
    <property type="match status" value="1"/>
</dbReference>
<dbReference type="PRINTS" id="PR00983">
    <property type="entry name" value="TRNASYNTHCYS"/>
</dbReference>
<dbReference type="SUPFAM" id="SSF52374">
    <property type="entry name" value="Nucleotidylyl transferase"/>
    <property type="match status" value="1"/>
</dbReference>
<keyword evidence="3" id="KW-0547">Nucleotide-binding</keyword>